<dbReference type="PANTHER" id="PTHR12358:SF106">
    <property type="entry name" value="LIPID KINASE YEGS"/>
    <property type="match status" value="1"/>
</dbReference>
<dbReference type="PROSITE" id="PS50146">
    <property type="entry name" value="DAGK"/>
    <property type="match status" value="1"/>
</dbReference>
<evidence type="ECO:0000313" key="13">
    <source>
        <dbReference type="EMBL" id="ODN71975.1"/>
    </source>
</evidence>
<keyword evidence="10" id="KW-0594">Phospholipid biosynthesis</keyword>
<dbReference type="PATRIC" id="fig|1439726.3.peg.745"/>
<reference evidence="13 14" key="1">
    <citation type="submission" date="2016-07" db="EMBL/GenBank/DDBJ databases">
        <title>Draft Genome Sequence of Methylobrevis pamukkalensis PK2.</title>
        <authorList>
            <person name="Vasilenko O.V."/>
            <person name="Doronina N.V."/>
            <person name="Shmareva M.N."/>
            <person name="Tarlachkov S.V."/>
            <person name="Mustakhimov I."/>
            <person name="Trotsenko Y.A."/>
        </authorList>
    </citation>
    <scope>NUCLEOTIDE SEQUENCE [LARGE SCALE GENOMIC DNA]</scope>
    <source>
        <strain evidence="13 14">PK2</strain>
    </source>
</reference>
<dbReference type="GO" id="GO:0046872">
    <property type="term" value="F:metal ion binding"/>
    <property type="evidence" value="ECO:0007669"/>
    <property type="project" value="UniProtKB-KW"/>
</dbReference>
<keyword evidence="14" id="KW-1185">Reference proteome</keyword>
<dbReference type="InterPro" id="IPR050187">
    <property type="entry name" value="Lipid_Phosphate_FormReg"/>
</dbReference>
<evidence type="ECO:0000256" key="2">
    <source>
        <dbReference type="ARBA" id="ARBA00022516"/>
    </source>
</evidence>
<keyword evidence="5" id="KW-0547">Nucleotide-binding</keyword>
<dbReference type="NCBIfam" id="TIGR00147">
    <property type="entry name" value="YegS/Rv2252/BmrU family lipid kinase"/>
    <property type="match status" value="1"/>
</dbReference>
<dbReference type="RefSeq" id="WP_069305825.1">
    <property type="nucleotide sequence ID" value="NZ_MCRJ01000010.1"/>
</dbReference>
<dbReference type="InterPro" id="IPR045540">
    <property type="entry name" value="YegS/DAGK_C"/>
</dbReference>
<evidence type="ECO:0000256" key="8">
    <source>
        <dbReference type="ARBA" id="ARBA00022842"/>
    </source>
</evidence>
<evidence type="ECO:0000256" key="9">
    <source>
        <dbReference type="ARBA" id="ARBA00023098"/>
    </source>
</evidence>
<evidence type="ECO:0000256" key="3">
    <source>
        <dbReference type="ARBA" id="ARBA00022679"/>
    </source>
</evidence>
<name>A0A1E3H748_9HYPH</name>
<dbReference type="Pfam" id="PF19279">
    <property type="entry name" value="YegS_C"/>
    <property type="match status" value="1"/>
</dbReference>
<dbReference type="GO" id="GO:0016301">
    <property type="term" value="F:kinase activity"/>
    <property type="evidence" value="ECO:0007669"/>
    <property type="project" value="UniProtKB-KW"/>
</dbReference>
<evidence type="ECO:0000256" key="1">
    <source>
        <dbReference type="ARBA" id="ARBA00001946"/>
    </source>
</evidence>
<evidence type="ECO:0000313" key="14">
    <source>
        <dbReference type="Proteomes" id="UP000094622"/>
    </source>
</evidence>
<comment type="cofactor">
    <cofactor evidence="1">
        <name>Mg(2+)</name>
        <dbReference type="ChEBI" id="CHEBI:18420"/>
    </cofactor>
</comment>
<dbReference type="Proteomes" id="UP000094622">
    <property type="component" value="Unassembled WGS sequence"/>
</dbReference>
<dbReference type="EC" id="2.7.1.-" evidence="13"/>
<dbReference type="InterPro" id="IPR017438">
    <property type="entry name" value="ATP-NAD_kinase_N"/>
</dbReference>
<dbReference type="GO" id="GO:0005524">
    <property type="term" value="F:ATP binding"/>
    <property type="evidence" value="ECO:0007669"/>
    <property type="project" value="UniProtKB-KW"/>
</dbReference>
<dbReference type="SMART" id="SM00046">
    <property type="entry name" value="DAGKc"/>
    <property type="match status" value="1"/>
</dbReference>
<evidence type="ECO:0000256" key="5">
    <source>
        <dbReference type="ARBA" id="ARBA00022741"/>
    </source>
</evidence>
<keyword evidence="11" id="KW-1208">Phospholipid metabolism</keyword>
<dbReference type="OrthoDB" id="142078at2"/>
<organism evidence="13 14">
    <name type="scientific">Methylobrevis pamukkalensis</name>
    <dbReference type="NCBI Taxonomy" id="1439726"/>
    <lineage>
        <taxon>Bacteria</taxon>
        <taxon>Pseudomonadati</taxon>
        <taxon>Pseudomonadota</taxon>
        <taxon>Alphaproteobacteria</taxon>
        <taxon>Hyphomicrobiales</taxon>
        <taxon>Pleomorphomonadaceae</taxon>
        <taxon>Methylobrevis</taxon>
    </lineage>
</organism>
<dbReference type="NCBIfam" id="NF009604">
    <property type="entry name" value="PRK13057.1"/>
    <property type="match status" value="1"/>
</dbReference>
<evidence type="ECO:0000256" key="6">
    <source>
        <dbReference type="ARBA" id="ARBA00022777"/>
    </source>
</evidence>
<keyword evidence="2" id="KW-0444">Lipid biosynthesis</keyword>
<feature type="domain" description="DAGKc" evidence="12">
    <location>
        <begin position="5"/>
        <end position="131"/>
    </location>
</feature>
<proteinExistence type="predicted"/>
<evidence type="ECO:0000259" key="12">
    <source>
        <dbReference type="PROSITE" id="PS50146"/>
    </source>
</evidence>
<evidence type="ECO:0000256" key="7">
    <source>
        <dbReference type="ARBA" id="ARBA00022840"/>
    </source>
</evidence>
<comment type="caution">
    <text evidence="13">The sequence shown here is derived from an EMBL/GenBank/DDBJ whole genome shotgun (WGS) entry which is preliminary data.</text>
</comment>
<dbReference type="AlphaFoldDB" id="A0A1E3H748"/>
<keyword evidence="8" id="KW-0460">Magnesium</keyword>
<dbReference type="InterPro" id="IPR016064">
    <property type="entry name" value="NAD/diacylglycerol_kinase_sf"/>
</dbReference>
<dbReference type="EMBL" id="MCRJ01000010">
    <property type="protein sequence ID" value="ODN71975.1"/>
    <property type="molecule type" value="Genomic_DNA"/>
</dbReference>
<dbReference type="Gene3D" id="2.60.200.40">
    <property type="match status" value="1"/>
</dbReference>
<dbReference type="Pfam" id="PF00781">
    <property type="entry name" value="DAGK_cat"/>
    <property type="match status" value="1"/>
</dbReference>
<dbReference type="InterPro" id="IPR001206">
    <property type="entry name" value="Diacylglycerol_kinase_cat_dom"/>
</dbReference>
<dbReference type="Gene3D" id="3.40.50.10330">
    <property type="entry name" value="Probable inorganic polyphosphate/atp-NAD kinase, domain 1"/>
    <property type="match status" value="1"/>
</dbReference>
<keyword evidence="3 13" id="KW-0808">Transferase</keyword>
<dbReference type="SUPFAM" id="SSF111331">
    <property type="entry name" value="NAD kinase/diacylglycerol kinase-like"/>
    <property type="match status" value="1"/>
</dbReference>
<dbReference type="GO" id="GO:0008654">
    <property type="term" value="P:phospholipid biosynthetic process"/>
    <property type="evidence" value="ECO:0007669"/>
    <property type="project" value="UniProtKB-KW"/>
</dbReference>
<evidence type="ECO:0000256" key="4">
    <source>
        <dbReference type="ARBA" id="ARBA00022723"/>
    </source>
</evidence>
<protein>
    <submittedName>
        <fullName evidence="13">Putative lipid kinase BmrU</fullName>
        <ecNumber evidence="13">2.7.1.-</ecNumber>
    </submittedName>
</protein>
<keyword evidence="9" id="KW-0443">Lipid metabolism</keyword>
<dbReference type="PANTHER" id="PTHR12358">
    <property type="entry name" value="SPHINGOSINE KINASE"/>
    <property type="match status" value="1"/>
</dbReference>
<evidence type="ECO:0000256" key="10">
    <source>
        <dbReference type="ARBA" id="ARBA00023209"/>
    </source>
</evidence>
<keyword evidence="7" id="KW-0067">ATP-binding</keyword>
<dbReference type="GO" id="GO:0005886">
    <property type="term" value="C:plasma membrane"/>
    <property type="evidence" value="ECO:0007669"/>
    <property type="project" value="TreeGrafter"/>
</dbReference>
<keyword evidence="6 13" id="KW-0418">Kinase</keyword>
<evidence type="ECO:0000256" key="11">
    <source>
        <dbReference type="ARBA" id="ARBA00023264"/>
    </source>
</evidence>
<sequence length="300" mass="32788">MTTPASRRRALLMVNRNARRGGDAIDPILGRLTRGGLRLTVEDMPEPDRLAELFHSHADDVDCVIVGGGDGTMNAVTQELVKTELPLGILPMGTANDLARTLGIGPTLEQAADVILAGEARRIDLGEVNGHVFLNLASLGYSVTLTRTLTKESKRRWGTLGYAIAALKILSQARPFTVYFEVDGVTRKARTLQVGVGNGKFYGGGMIVEENATLEDEKLDVYSLEFEQWWQLAGIVPAMRRGVQGKHPQVRSFSAKEVTIRTRRPHHVNADGEIVTRTPATFRVLPKAITVYAPPDVPQT</sequence>
<accession>A0A1E3H748</accession>
<gene>
    <name evidence="13" type="primary">bmrU_1</name>
    <name evidence="13" type="ORF">A6302_00708</name>
</gene>
<dbReference type="InterPro" id="IPR005218">
    <property type="entry name" value="Diacylglycerol/lipid_kinase"/>
</dbReference>
<keyword evidence="4" id="KW-0479">Metal-binding</keyword>